<keyword evidence="1" id="KW-0378">Hydrolase</keyword>
<accession>A0ABM8B0S0</accession>
<dbReference type="Proteomes" id="UP001317742">
    <property type="component" value="Chromosome"/>
</dbReference>
<dbReference type="InterPro" id="IPR052382">
    <property type="entry name" value="ABHD10_acyl-thioesterase"/>
</dbReference>
<evidence type="ECO:0000313" key="2">
    <source>
        <dbReference type="EMBL" id="BDQ37360.1"/>
    </source>
</evidence>
<protein>
    <recommendedName>
        <fullName evidence="4">Alpha/beta fold hydrolase</fullName>
    </recommendedName>
</protein>
<evidence type="ECO:0000256" key="1">
    <source>
        <dbReference type="ARBA" id="ARBA00022801"/>
    </source>
</evidence>
<gene>
    <name evidence="2" type="ORF">SYK_17200</name>
</gene>
<reference evidence="2 3" key="1">
    <citation type="submission" date="2022-08" db="EMBL/GenBank/DDBJ databases">
        <title>Genome Sequence of the sulphate-reducing bacterium, Pseudodesulfovibrio sp. SYK.</title>
        <authorList>
            <person name="Kondo R."/>
            <person name="Kataoka T."/>
        </authorList>
    </citation>
    <scope>NUCLEOTIDE SEQUENCE [LARGE SCALE GENOMIC DNA]</scope>
    <source>
        <strain evidence="2 3">SYK</strain>
    </source>
</reference>
<dbReference type="EMBL" id="AP026709">
    <property type="protein sequence ID" value="BDQ37360.1"/>
    <property type="molecule type" value="Genomic_DNA"/>
</dbReference>
<proteinExistence type="predicted"/>
<dbReference type="Gene3D" id="3.40.50.1820">
    <property type="entry name" value="alpha/beta hydrolase"/>
    <property type="match status" value="1"/>
</dbReference>
<dbReference type="RefSeq" id="WP_281763213.1">
    <property type="nucleotide sequence ID" value="NZ_AP026709.1"/>
</dbReference>
<dbReference type="Pfam" id="PF05728">
    <property type="entry name" value="UPF0227"/>
    <property type="match status" value="1"/>
</dbReference>
<dbReference type="PANTHER" id="PTHR16138">
    <property type="entry name" value="MYCOPHENOLIC ACID ACYL-GLUCURONIDE ESTERASE, MITOCHONDRIAL"/>
    <property type="match status" value="1"/>
</dbReference>
<evidence type="ECO:0008006" key="4">
    <source>
        <dbReference type="Google" id="ProtNLM"/>
    </source>
</evidence>
<dbReference type="InterPro" id="IPR029058">
    <property type="entry name" value="AB_hydrolase_fold"/>
</dbReference>
<name>A0ABM8B0S0_9BACT</name>
<organism evidence="2 3">
    <name type="scientific">Pseudodesulfovibrio nedwellii</name>
    <dbReference type="NCBI Taxonomy" id="2973072"/>
    <lineage>
        <taxon>Bacteria</taxon>
        <taxon>Pseudomonadati</taxon>
        <taxon>Thermodesulfobacteriota</taxon>
        <taxon>Desulfovibrionia</taxon>
        <taxon>Desulfovibrionales</taxon>
        <taxon>Desulfovibrionaceae</taxon>
    </lineage>
</organism>
<evidence type="ECO:0000313" key="3">
    <source>
        <dbReference type="Proteomes" id="UP001317742"/>
    </source>
</evidence>
<dbReference type="PANTHER" id="PTHR16138:SF7">
    <property type="entry name" value="PALMITOYL-PROTEIN THIOESTERASE ABHD10, MITOCHONDRIAL"/>
    <property type="match status" value="1"/>
</dbReference>
<dbReference type="SUPFAM" id="SSF53474">
    <property type="entry name" value="alpha/beta-Hydrolases"/>
    <property type="match status" value="1"/>
</dbReference>
<keyword evidence="3" id="KW-1185">Reference proteome</keyword>
<dbReference type="InterPro" id="IPR008886">
    <property type="entry name" value="UPF0227/Esterase_YqiA"/>
</dbReference>
<sequence>MTKPTLIWCHGSLSHPWGAKSKALAATAKELGLSMEAPDFQNIENADERVEHLVKRLKALDGPPILVGSSMGGYVAAAAARHVKTKGLFLLAPAFYLQGYALHVFTNLPKKLTVIHGWTDDVVPVDNSLRFAKTHKANLHVFNDTHRLENSTDRLCAIFNRFLITVTA</sequence>